<organism evidence="11 12">
    <name type="scientific">Halodesulfovibrio marinisediminis DSM 17456</name>
    <dbReference type="NCBI Taxonomy" id="1121457"/>
    <lineage>
        <taxon>Bacteria</taxon>
        <taxon>Pseudomonadati</taxon>
        <taxon>Thermodesulfobacteriota</taxon>
        <taxon>Desulfovibrionia</taxon>
        <taxon>Desulfovibrionales</taxon>
        <taxon>Desulfovibrionaceae</taxon>
        <taxon>Halodesulfovibrio</taxon>
    </lineage>
</organism>
<evidence type="ECO:0000256" key="5">
    <source>
        <dbReference type="ARBA" id="ARBA00022519"/>
    </source>
</evidence>
<dbReference type="Gene3D" id="1.10.3730.20">
    <property type="match status" value="1"/>
</dbReference>
<evidence type="ECO:0000313" key="12">
    <source>
        <dbReference type="Proteomes" id="UP000184694"/>
    </source>
</evidence>
<keyword evidence="4" id="KW-1003">Cell membrane</keyword>
<evidence type="ECO:0000256" key="9">
    <source>
        <dbReference type="RuleBase" id="RU003942"/>
    </source>
</evidence>
<evidence type="ECO:0000256" key="1">
    <source>
        <dbReference type="ARBA" id="ARBA00004429"/>
    </source>
</evidence>
<comment type="similarity">
    <text evidence="9">Belongs to the drug/metabolite transporter (DMT) superfamily. Small multidrug resistance (SMR) (TC 2.A.7.1) family.</text>
</comment>
<dbReference type="GO" id="GO:0015297">
    <property type="term" value="F:antiporter activity"/>
    <property type="evidence" value="ECO:0007669"/>
    <property type="project" value="TreeGrafter"/>
</dbReference>
<dbReference type="STRING" id="1121457.SAMN02745161_0196"/>
<dbReference type="EMBL" id="FSRG01000003">
    <property type="protein sequence ID" value="SIN70749.1"/>
    <property type="molecule type" value="Genomic_DNA"/>
</dbReference>
<keyword evidence="8 10" id="KW-0472">Membrane</keyword>
<dbReference type="GO" id="GO:0015199">
    <property type="term" value="F:amino-acid betaine transmembrane transporter activity"/>
    <property type="evidence" value="ECO:0007669"/>
    <property type="project" value="TreeGrafter"/>
</dbReference>
<name>A0A1N6DIV0_9BACT</name>
<protein>
    <recommendedName>
        <fullName evidence="3">Spermidine export protein MdtJ</fullName>
    </recommendedName>
</protein>
<evidence type="ECO:0000256" key="3">
    <source>
        <dbReference type="ARBA" id="ARBA00021112"/>
    </source>
</evidence>
<dbReference type="Proteomes" id="UP000184694">
    <property type="component" value="Unassembled WGS sequence"/>
</dbReference>
<reference evidence="12" key="1">
    <citation type="submission" date="2016-11" db="EMBL/GenBank/DDBJ databases">
        <authorList>
            <person name="Varghese N."/>
            <person name="Submissions S."/>
        </authorList>
    </citation>
    <scope>NUCLEOTIDE SEQUENCE [LARGE SCALE GENOMIC DNA]</scope>
    <source>
        <strain evidence="12">DSM 17456</strain>
    </source>
</reference>
<dbReference type="GO" id="GO:0015220">
    <property type="term" value="F:choline transmembrane transporter activity"/>
    <property type="evidence" value="ECO:0007669"/>
    <property type="project" value="TreeGrafter"/>
</dbReference>
<keyword evidence="6 9" id="KW-0812">Transmembrane</keyword>
<feature type="transmembrane region" description="Helical" evidence="10">
    <location>
        <begin position="87"/>
        <end position="107"/>
    </location>
</feature>
<sequence length="112" mass="12381">MLRYWLFLLAAIISEIAGTTSLKAFDDIHSGRIGMVATSLFIALSYYLLSKAVIRIPLGIAYTCWEGVGLALVAMTSFFLFNEPMPPLKIIGIACVMAGLIWLHHAIRYSND</sequence>
<evidence type="ECO:0000313" key="11">
    <source>
        <dbReference type="EMBL" id="SIN70749.1"/>
    </source>
</evidence>
<dbReference type="GO" id="GO:0005886">
    <property type="term" value="C:plasma membrane"/>
    <property type="evidence" value="ECO:0007669"/>
    <property type="project" value="UniProtKB-SubCell"/>
</dbReference>
<comment type="subcellular location">
    <subcellularLocation>
        <location evidence="1">Cell inner membrane</location>
        <topology evidence="1">Multi-pass membrane protein</topology>
    </subcellularLocation>
    <subcellularLocation>
        <location evidence="9">Cell membrane</location>
        <topology evidence="9">Multi-pass membrane protein</topology>
    </subcellularLocation>
</comment>
<dbReference type="Pfam" id="PF00893">
    <property type="entry name" value="Multi_Drug_Res"/>
    <property type="match status" value="1"/>
</dbReference>
<keyword evidence="5" id="KW-0997">Cell inner membrane</keyword>
<comment type="subunit">
    <text evidence="2">Forms a complex with MdtI.</text>
</comment>
<dbReference type="GO" id="GO:0031460">
    <property type="term" value="P:glycine betaine transport"/>
    <property type="evidence" value="ECO:0007669"/>
    <property type="project" value="TreeGrafter"/>
</dbReference>
<dbReference type="SUPFAM" id="SSF103481">
    <property type="entry name" value="Multidrug resistance efflux transporter EmrE"/>
    <property type="match status" value="1"/>
</dbReference>
<gene>
    <name evidence="11" type="ORF">SAMN02745161_0196</name>
</gene>
<dbReference type="GO" id="GO:1903711">
    <property type="term" value="P:spermidine transmembrane transport"/>
    <property type="evidence" value="ECO:0007669"/>
    <property type="project" value="TreeGrafter"/>
</dbReference>
<dbReference type="PANTHER" id="PTHR30561:SF2">
    <property type="entry name" value="SPERMIDINE EXPORT PROTEIN MDTJ"/>
    <property type="match status" value="1"/>
</dbReference>
<dbReference type="RefSeq" id="WP_074215102.1">
    <property type="nucleotide sequence ID" value="NZ_FSRG01000003.1"/>
</dbReference>
<evidence type="ECO:0000256" key="7">
    <source>
        <dbReference type="ARBA" id="ARBA00022989"/>
    </source>
</evidence>
<proteinExistence type="inferred from homology"/>
<dbReference type="InterPro" id="IPR045324">
    <property type="entry name" value="Small_multidrug_res"/>
</dbReference>
<keyword evidence="12" id="KW-1185">Reference proteome</keyword>
<dbReference type="PANTHER" id="PTHR30561">
    <property type="entry name" value="SMR FAMILY PROTON-DEPENDENT DRUG EFFLUX TRANSPORTER SUGE"/>
    <property type="match status" value="1"/>
</dbReference>
<dbReference type="InterPro" id="IPR000390">
    <property type="entry name" value="Small_drug/metabolite_transptr"/>
</dbReference>
<evidence type="ECO:0000256" key="6">
    <source>
        <dbReference type="ARBA" id="ARBA00022692"/>
    </source>
</evidence>
<dbReference type="AlphaFoldDB" id="A0A1N6DIV0"/>
<dbReference type="InterPro" id="IPR037185">
    <property type="entry name" value="EmrE-like"/>
</dbReference>
<evidence type="ECO:0000256" key="8">
    <source>
        <dbReference type="ARBA" id="ARBA00023136"/>
    </source>
</evidence>
<keyword evidence="7 10" id="KW-1133">Transmembrane helix</keyword>
<evidence type="ECO:0000256" key="10">
    <source>
        <dbReference type="SAM" id="Phobius"/>
    </source>
</evidence>
<evidence type="ECO:0000256" key="2">
    <source>
        <dbReference type="ARBA" id="ARBA00011358"/>
    </source>
</evidence>
<feature type="transmembrane region" description="Helical" evidence="10">
    <location>
        <begin position="31"/>
        <end position="49"/>
    </location>
</feature>
<evidence type="ECO:0000256" key="4">
    <source>
        <dbReference type="ARBA" id="ARBA00022475"/>
    </source>
</evidence>
<feature type="transmembrane region" description="Helical" evidence="10">
    <location>
        <begin position="61"/>
        <end position="81"/>
    </location>
</feature>
<accession>A0A1N6DIV0</accession>